<evidence type="ECO:0000313" key="1">
    <source>
        <dbReference type="EMBL" id="GIY11746.1"/>
    </source>
</evidence>
<keyword evidence="2" id="KW-1185">Reference proteome</keyword>
<sequence>MEYVSGNARLKWLKRWFGLPYNILKQRKLPKVCIQVKGKYPNTNLEFADICGMFKSMELVTEMDELFNDYRGQFPNSTAESIESFPYQQT</sequence>
<organism evidence="1 2">
    <name type="scientific">Caerostris darwini</name>
    <dbReference type="NCBI Taxonomy" id="1538125"/>
    <lineage>
        <taxon>Eukaryota</taxon>
        <taxon>Metazoa</taxon>
        <taxon>Ecdysozoa</taxon>
        <taxon>Arthropoda</taxon>
        <taxon>Chelicerata</taxon>
        <taxon>Arachnida</taxon>
        <taxon>Araneae</taxon>
        <taxon>Araneomorphae</taxon>
        <taxon>Entelegynae</taxon>
        <taxon>Araneoidea</taxon>
        <taxon>Araneidae</taxon>
        <taxon>Caerostris</taxon>
    </lineage>
</organism>
<gene>
    <name evidence="1" type="ORF">CDAR_75261</name>
</gene>
<protein>
    <submittedName>
        <fullName evidence="1">Uncharacterized protein</fullName>
    </submittedName>
</protein>
<name>A0AAV4QS77_9ARAC</name>
<accession>A0AAV4QS77</accession>
<dbReference type="EMBL" id="BPLQ01004955">
    <property type="protein sequence ID" value="GIY11746.1"/>
    <property type="molecule type" value="Genomic_DNA"/>
</dbReference>
<proteinExistence type="predicted"/>
<reference evidence="1 2" key="1">
    <citation type="submission" date="2021-06" db="EMBL/GenBank/DDBJ databases">
        <title>Caerostris darwini draft genome.</title>
        <authorList>
            <person name="Kono N."/>
            <person name="Arakawa K."/>
        </authorList>
    </citation>
    <scope>NUCLEOTIDE SEQUENCE [LARGE SCALE GENOMIC DNA]</scope>
</reference>
<comment type="caution">
    <text evidence="1">The sequence shown here is derived from an EMBL/GenBank/DDBJ whole genome shotgun (WGS) entry which is preliminary data.</text>
</comment>
<evidence type="ECO:0000313" key="2">
    <source>
        <dbReference type="Proteomes" id="UP001054837"/>
    </source>
</evidence>
<dbReference type="AlphaFoldDB" id="A0AAV4QS77"/>
<dbReference type="Proteomes" id="UP001054837">
    <property type="component" value="Unassembled WGS sequence"/>
</dbReference>